<dbReference type="Proteomes" id="UP000307378">
    <property type="component" value="Unassembled WGS sequence"/>
</dbReference>
<accession>A0A4S8PZA1</accession>
<dbReference type="RefSeq" id="WP_136541232.1">
    <property type="nucleotide sequence ID" value="NZ_STGU01000006.1"/>
</dbReference>
<keyword evidence="6" id="KW-0418">Kinase</keyword>
<organism evidence="6 7">
    <name type="scientific">Rhizobium rosettiformans W3</name>
    <dbReference type="NCBI Taxonomy" id="538378"/>
    <lineage>
        <taxon>Bacteria</taxon>
        <taxon>Pseudomonadati</taxon>
        <taxon>Pseudomonadota</taxon>
        <taxon>Alphaproteobacteria</taxon>
        <taxon>Hyphomicrobiales</taxon>
        <taxon>Rhizobiaceae</taxon>
        <taxon>Rhizobium/Agrobacterium group</taxon>
        <taxon>Rhizobium</taxon>
    </lineage>
</organism>
<comment type="similarity">
    <text evidence="1">Belongs to the protein kinase superfamily. ADCK protein kinase family.</text>
</comment>
<name>A0A4S8PZA1_9HYPH</name>
<protein>
    <submittedName>
        <fullName evidence="6">AarF/ABC1/UbiB kinase family protein</fullName>
    </submittedName>
</protein>
<dbReference type="InterPro" id="IPR011009">
    <property type="entry name" value="Kinase-like_dom_sf"/>
</dbReference>
<dbReference type="AlphaFoldDB" id="A0A4S8PZA1"/>
<dbReference type="GO" id="GO:0006744">
    <property type="term" value="P:ubiquinone biosynthetic process"/>
    <property type="evidence" value="ECO:0007669"/>
    <property type="project" value="TreeGrafter"/>
</dbReference>
<keyword evidence="4" id="KW-0067">ATP-binding</keyword>
<dbReference type="SUPFAM" id="SSF56112">
    <property type="entry name" value="Protein kinase-like (PK-like)"/>
    <property type="match status" value="1"/>
</dbReference>
<keyword evidence="3" id="KW-0547">Nucleotide-binding</keyword>
<evidence type="ECO:0000313" key="6">
    <source>
        <dbReference type="EMBL" id="THV35475.1"/>
    </source>
</evidence>
<evidence type="ECO:0000256" key="1">
    <source>
        <dbReference type="ARBA" id="ARBA00009670"/>
    </source>
</evidence>
<evidence type="ECO:0000256" key="2">
    <source>
        <dbReference type="ARBA" id="ARBA00022679"/>
    </source>
</evidence>
<dbReference type="PANTHER" id="PTHR43851:SF3">
    <property type="entry name" value="COENZYME Q8"/>
    <property type="match status" value="1"/>
</dbReference>
<dbReference type="EMBL" id="STGU01000006">
    <property type="protein sequence ID" value="THV35475.1"/>
    <property type="molecule type" value="Genomic_DNA"/>
</dbReference>
<evidence type="ECO:0000313" key="7">
    <source>
        <dbReference type="Proteomes" id="UP000307378"/>
    </source>
</evidence>
<dbReference type="InterPro" id="IPR051409">
    <property type="entry name" value="Atypical_kinase_ADCK"/>
</dbReference>
<reference evidence="6 7" key="1">
    <citation type="submission" date="2019-04" db="EMBL/GenBank/DDBJ databases">
        <title>genome sequence of strain W3.</title>
        <authorList>
            <person name="Gao J."/>
            <person name="Sun J."/>
        </authorList>
    </citation>
    <scope>NUCLEOTIDE SEQUENCE [LARGE SCALE GENOMIC DNA]</scope>
    <source>
        <strain evidence="6 7">W3</strain>
    </source>
</reference>
<dbReference type="CDD" id="cd13970">
    <property type="entry name" value="ABC1_ADCK3"/>
    <property type="match status" value="1"/>
</dbReference>
<dbReference type="GO" id="GO:0005524">
    <property type="term" value="F:ATP binding"/>
    <property type="evidence" value="ECO:0007669"/>
    <property type="project" value="UniProtKB-KW"/>
</dbReference>
<dbReference type="InterPro" id="IPR004147">
    <property type="entry name" value="ABC1_dom"/>
</dbReference>
<evidence type="ECO:0000259" key="5">
    <source>
        <dbReference type="Pfam" id="PF03109"/>
    </source>
</evidence>
<dbReference type="PANTHER" id="PTHR43851">
    <property type="match status" value="1"/>
</dbReference>
<dbReference type="Pfam" id="PF03109">
    <property type="entry name" value="ABC1"/>
    <property type="match status" value="1"/>
</dbReference>
<keyword evidence="2" id="KW-0808">Transferase</keyword>
<proteinExistence type="inferred from homology"/>
<evidence type="ECO:0000256" key="4">
    <source>
        <dbReference type="ARBA" id="ARBA00022840"/>
    </source>
</evidence>
<sequence>MSERDRFRPVPQGRLSRLAALGQIAGGVASGMVAEGLGRLARGERPHLRDLLLTPSNAMKAADQLSRMRGAAMKLGQMISLEPGEFLPPELQAIFSQLRASAHFMPPSQLTACLSDAWGPDWRRHFDRFDMVPIAAASIGQVHRAVLTSGQAIAVKVQYPGVVRSIDSDIDNVAAFLRLSGLLPAGLDITPHLAEAKRQLREEADYLRDAEEMRRFGRLLADDTRFIVPSPVDTLLRPTVLPMDFVEGVPLERLAAASQAKRDAAVTAISDLALRELFVFAHMQTDPNFANYLWRPDDGRIVLLDFGAVRPVAPESADDYRRLLRASLTGRVEDVRGALIEMQYLSRAQVDRHGRLLVEMISIVVDLVQNAPDGLIDFGDHSPIARVRERALPVFADRALWALPSPDKMFLQRKITGLAFLALKLRVRLPLADMLRDYA</sequence>
<gene>
    <name evidence="6" type="ORF">FAA86_13170</name>
</gene>
<dbReference type="InterPro" id="IPR034646">
    <property type="entry name" value="ADCK3_dom"/>
</dbReference>
<comment type="caution">
    <text evidence="6">The sequence shown here is derived from an EMBL/GenBank/DDBJ whole genome shotgun (WGS) entry which is preliminary data.</text>
</comment>
<evidence type="ECO:0000256" key="3">
    <source>
        <dbReference type="ARBA" id="ARBA00022741"/>
    </source>
</evidence>
<feature type="domain" description="ABC1 atypical kinase-like" evidence="5">
    <location>
        <begin position="98"/>
        <end position="329"/>
    </location>
</feature>
<dbReference type="GO" id="GO:0016301">
    <property type="term" value="F:kinase activity"/>
    <property type="evidence" value="ECO:0007669"/>
    <property type="project" value="UniProtKB-KW"/>
</dbReference>